<reference evidence="1 2" key="1">
    <citation type="submission" date="2024-08" db="EMBL/GenBank/DDBJ databases">
        <authorList>
            <person name="Lu H."/>
        </authorList>
    </citation>
    <scope>NUCLEOTIDE SEQUENCE [LARGE SCALE GENOMIC DNA]</scope>
    <source>
        <strain evidence="1 2">DXS20W</strain>
    </source>
</reference>
<accession>A0ABW7GNC0</accession>
<sequence length="189" mass="19423">MPLPCSAIPRHASKTPVTTAWVPERSYVQSDPIGLKGGINTYAYVSGNPVSNVDPRGLDTMCGPGGLADASGICRPHPTEDPNKPICVTGECAGGILPVRKASPAACFTACFALKTGGGLLLGGGAGKLAMSIGPKVGGLTKSVMSSKTSLTVSELLGVQFCAKECDVKIEFKSECQDSAEPEPFGWPL</sequence>
<name>A0ABW7GNC0_9BURK</name>
<comment type="caution">
    <text evidence="1">The sequence shown here is derived from an EMBL/GenBank/DDBJ whole genome shotgun (WGS) entry which is preliminary data.</text>
</comment>
<gene>
    <name evidence="1" type="ORF">ACG04Q_17915</name>
</gene>
<evidence type="ECO:0000313" key="2">
    <source>
        <dbReference type="Proteomes" id="UP001606302"/>
    </source>
</evidence>
<dbReference type="RefSeq" id="WP_394512476.1">
    <property type="nucleotide sequence ID" value="NZ_JBIGHX010000006.1"/>
</dbReference>
<dbReference type="Proteomes" id="UP001606302">
    <property type="component" value="Unassembled WGS sequence"/>
</dbReference>
<dbReference type="Gene3D" id="2.180.10.10">
    <property type="entry name" value="RHS repeat-associated core"/>
    <property type="match status" value="1"/>
</dbReference>
<proteinExistence type="predicted"/>
<evidence type="ECO:0000313" key="1">
    <source>
        <dbReference type="EMBL" id="MFG6463456.1"/>
    </source>
</evidence>
<dbReference type="InterPro" id="IPR022385">
    <property type="entry name" value="Rhs_assc_core"/>
</dbReference>
<keyword evidence="2" id="KW-1185">Reference proteome</keyword>
<dbReference type="NCBIfam" id="TIGR03696">
    <property type="entry name" value="Rhs_assc_core"/>
    <property type="match status" value="1"/>
</dbReference>
<dbReference type="EMBL" id="JBIGHX010000006">
    <property type="protein sequence ID" value="MFG6463456.1"/>
    <property type="molecule type" value="Genomic_DNA"/>
</dbReference>
<protein>
    <submittedName>
        <fullName evidence="1">RHS repeat-associated core domain-containing protein</fullName>
    </submittedName>
</protein>
<organism evidence="1 2">
    <name type="scientific">Pelomonas lactea</name>
    <dbReference type="NCBI Taxonomy" id="3299030"/>
    <lineage>
        <taxon>Bacteria</taxon>
        <taxon>Pseudomonadati</taxon>
        <taxon>Pseudomonadota</taxon>
        <taxon>Betaproteobacteria</taxon>
        <taxon>Burkholderiales</taxon>
        <taxon>Sphaerotilaceae</taxon>
        <taxon>Roseateles</taxon>
    </lineage>
</organism>